<proteinExistence type="predicted"/>
<dbReference type="RefSeq" id="WP_107012051.1">
    <property type="nucleotide sequence ID" value="NZ_CP028136.1"/>
</dbReference>
<dbReference type="EMBL" id="CP028136">
    <property type="protein sequence ID" value="AVR45273.1"/>
    <property type="molecule type" value="Genomic_DNA"/>
</dbReference>
<keyword evidence="3" id="KW-1185">Reference proteome</keyword>
<sequence length="339" mass="40156">MLGYNAMKVYLLSAYPLGGENITVNHVKESALMDPFGVHELVDDPKNADLIIFVENHPGCDPYFFNVLKNSVYRVYKEKCVLYHDNDRSLTFLPTISPSLEKSYFNQNLHRPFPYITQLSRNPYIKHLYKNQEEKIYLFSFIGASRTHTVRKKIFKINYERCYLKDTSDKNSWQLKNEEKDYYFKKYAEICQKSKFILCPRGIGPNSYRLYESMEAGVAPVIISDDWIPSQGPKWKEFSIQVRESDVSRIEEILLEKEVDYKALGLKAREVWEDYFSKDKQFHYLVETAYQLQSEKGKKKFLRQYIRFTKSSFHLRNLIRFTVKKMFLGLESLWGLSKC</sequence>
<dbReference type="Proteomes" id="UP000241507">
    <property type="component" value="Chromosome"/>
</dbReference>
<accession>A0A2R3Z4R7</accession>
<evidence type="ECO:0000313" key="2">
    <source>
        <dbReference type="EMBL" id="AVR45273.1"/>
    </source>
</evidence>
<organism evidence="2 3">
    <name type="scientific">Christiangramia fulva</name>
    <dbReference type="NCBI Taxonomy" id="2126553"/>
    <lineage>
        <taxon>Bacteria</taxon>
        <taxon>Pseudomonadati</taxon>
        <taxon>Bacteroidota</taxon>
        <taxon>Flavobacteriia</taxon>
        <taxon>Flavobacteriales</taxon>
        <taxon>Flavobacteriaceae</taxon>
        <taxon>Christiangramia</taxon>
    </lineage>
</organism>
<dbReference type="InterPro" id="IPR040911">
    <property type="entry name" value="Exostosin_GT47"/>
</dbReference>
<dbReference type="AlphaFoldDB" id="A0A2R3Z4R7"/>
<dbReference type="KEGG" id="grs:C7S20_08345"/>
<reference evidence="3" key="1">
    <citation type="submission" date="2018-03" db="EMBL/GenBank/DDBJ databases">
        <title>Gramella fulva sp. nov., isolated from a dry surface of tidal flat.</title>
        <authorList>
            <person name="Hwang S.H."/>
            <person name="Hwang W.M."/>
            <person name="Kang K."/>
            <person name="Ahn T.-Y."/>
        </authorList>
    </citation>
    <scope>NUCLEOTIDE SEQUENCE [LARGE SCALE GENOMIC DNA]</scope>
    <source>
        <strain evidence="3">SH35</strain>
    </source>
</reference>
<dbReference type="PANTHER" id="PTHR11062">
    <property type="entry name" value="EXOSTOSIN HEPARAN SULFATE GLYCOSYLTRANSFERASE -RELATED"/>
    <property type="match status" value="1"/>
</dbReference>
<evidence type="ECO:0000313" key="3">
    <source>
        <dbReference type="Proteomes" id="UP000241507"/>
    </source>
</evidence>
<evidence type="ECO:0000259" key="1">
    <source>
        <dbReference type="Pfam" id="PF03016"/>
    </source>
</evidence>
<dbReference type="OrthoDB" id="1416011at2"/>
<dbReference type="GO" id="GO:0016757">
    <property type="term" value="F:glycosyltransferase activity"/>
    <property type="evidence" value="ECO:0007669"/>
    <property type="project" value="InterPro"/>
</dbReference>
<name>A0A2R3Z4R7_9FLAO</name>
<gene>
    <name evidence="2" type="ORF">C7S20_08345</name>
</gene>
<dbReference type="InterPro" id="IPR004263">
    <property type="entry name" value="Exostosin"/>
</dbReference>
<dbReference type="Pfam" id="PF03016">
    <property type="entry name" value="Exostosin_GT47"/>
    <property type="match status" value="1"/>
</dbReference>
<feature type="domain" description="Exostosin GT47" evidence="1">
    <location>
        <begin position="102"/>
        <end position="254"/>
    </location>
</feature>
<protein>
    <recommendedName>
        <fullName evidence="1">Exostosin GT47 domain-containing protein</fullName>
    </recommendedName>
</protein>